<sequence length="300" mass="33048">EWCMGHNLMVEAGQTNAIVTPFWDTYAGEWFFSFNSIYSPQLGNNRYYSVYMSPLLIENPHAVARHLLVMHDGNNLFTPTLKGNHRCPDGSCAPFGSWDLDATLDDQITSGTIYSDIVVLGLFNTDDRENEYTYSYDFSEEAGGKGDLYLSFISDTVLPNLDTLLGEGVVDAPPEDIVLMGSSLGGLISCYAGLAKNTSAEGGLQYGGVGCMSSSFWWNDEDMYNTIIPSNAYNPSVRVWVDSGSDGDGAFQTKKVETALIAEGYSLSDGSIGYYLDKGGIHNEDSWGKRVWRPLQFFFS</sequence>
<dbReference type="Gene3D" id="3.40.50.1820">
    <property type="entry name" value="alpha/beta hydrolase"/>
    <property type="match status" value="1"/>
</dbReference>
<gene>
    <name evidence="1" type="ORF">KIPB_004627</name>
    <name evidence="2" type="ORF">KIPB_008650</name>
</gene>
<dbReference type="InterPro" id="IPR050583">
    <property type="entry name" value="Mycobacterial_A85_antigen"/>
</dbReference>
<evidence type="ECO:0000313" key="1">
    <source>
        <dbReference type="EMBL" id="GIQ83323.1"/>
    </source>
</evidence>
<dbReference type="PANTHER" id="PTHR48098">
    <property type="entry name" value="ENTEROCHELIN ESTERASE-RELATED"/>
    <property type="match status" value="1"/>
</dbReference>
<protein>
    <submittedName>
        <fullName evidence="1">Esterase</fullName>
    </submittedName>
</protein>
<keyword evidence="3" id="KW-1185">Reference proteome</keyword>
<dbReference type="AlphaFoldDB" id="A0A9K3GHK8"/>
<proteinExistence type="predicted"/>
<evidence type="ECO:0000313" key="3">
    <source>
        <dbReference type="Proteomes" id="UP000265618"/>
    </source>
</evidence>
<organism evidence="1 3">
    <name type="scientific">Kipferlia bialata</name>
    <dbReference type="NCBI Taxonomy" id="797122"/>
    <lineage>
        <taxon>Eukaryota</taxon>
        <taxon>Metamonada</taxon>
        <taxon>Carpediemonas-like organisms</taxon>
        <taxon>Kipferlia</taxon>
    </lineage>
</organism>
<feature type="non-terminal residue" evidence="1">
    <location>
        <position position="1"/>
    </location>
</feature>
<dbReference type="EMBL" id="BDIP01002731">
    <property type="protein sequence ID" value="GIQ86742.1"/>
    <property type="molecule type" value="Genomic_DNA"/>
</dbReference>
<dbReference type="EMBL" id="BDIP01001004">
    <property type="protein sequence ID" value="GIQ83323.1"/>
    <property type="molecule type" value="Genomic_DNA"/>
</dbReference>
<dbReference type="InterPro" id="IPR029058">
    <property type="entry name" value="AB_hydrolase_fold"/>
</dbReference>
<evidence type="ECO:0000313" key="2">
    <source>
        <dbReference type="EMBL" id="GIQ86742.1"/>
    </source>
</evidence>
<dbReference type="Proteomes" id="UP000265618">
    <property type="component" value="Unassembled WGS sequence"/>
</dbReference>
<comment type="caution">
    <text evidence="1">The sequence shown here is derived from an EMBL/GenBank/DDBJ whole genome shotgun (WGS) entry which is preliminary data.</text>
</comment>
<dbReference type="InterPro" id="IPR000801">
    <property type="entry name" value="Esterase-like"/>
</dbReference>
<dbReference type="PANTHER" id="PTHR48098:SF6">
    <property type="entry name" value="FERRI-BACILLIBACTIN ESTERASE BESA"/>
    <property type="match status" value="1"/>
</dbReference>
<reference evidence="1 3" key="2">
    <citation type="journal article" date="2018" name="PLoS ONE">
        <title>The draft genome of Kipferlia bialata reveals reductive genome evolution in fornicate parasites.</title>
        <authorList>
            <person name="Tanifuji G."/>
            <person name="Takabayashi S."/>
            <person name="Kume K."/>
            <person name="Takagi M."/>
            <person name="Nakayama T."/>
            <person name="Kamikawa R."/>
            <person name="Inagaki Y."/>
            <person name="Hashimoto T."/>
        </authorList>
    </citation>
    <scope>NUCLEOTIDE SEQUENCE [LARGE SCALE GENOMIC DNA]</scope>
    <source>
        <strain evidence="1">NY0173</strain>
    </source>
</reference>
<accession>A0A9K3GHK8</accession>
<dbReference type="SUPFAM" id="SSF53474">
    <property type="entry name" value="alpha/beta-Hydrolases"/>
    <property type="match status" value="1"/>
</dbReference>
<reference evidence="1" key="1">
    <citation type="submission" date="2016-10" db="EMBL/GenBank/DDBJ databases">
        <authorList>
            <person name="Tanifuji G."/>
            <person name="Kume K."/>
            <person name="Nakayama T."/>
            <person name="Takabayashi S."/>
            <person name="Hashimoto T."/>
        </authorList>
    </citation>
    <scope>NUCLEOTIDE SEQUENCE</scope>
    <source>
        <strain evidence="1">NY0173</strain>
    </source>
</reference>
<dbReference type="Pfam" id="PF00756">
    <property type="entry name" value="Esterase"/>
    <property type="match status" value="1"/>
</dbReference>
<dbReference type="OrthoDB" id="446683at2759"/>
<name>A0A9K3GHK8_9EUKA</name>